<proteinExistence type="predicted"/>
<sequence>MARQTVHASCVAFNGAGILIYGPSGSGKSLMALALIQEGFTLVSDDQVVLEGVIARAPETIRSKIEVRGVGVLAMETVDTVPVILVVVLGQRGERLPVSERDPVTGCVLLRLMGTDMGDIVRVKAAFGACLGRYEWVVGAGRA</sequence>
<accession>A0ABS5E3X0</accession>
<dbReference type="EMBL" id="JAGRQH010000001">
    <property type="protein sequence ID" value="MBR0558594.1"/>
    <property type="molecule type" value="Genomic_DNA"/>
</dbReference>
<gene>
    <name evidence="2" type="ORF">KB213_00765</name>
</gene>
<dbReference type="GO" id="GO:0016301">
    <property type="term" value="F:kinase activity"/>
    <property type="evidence" value="ECO:0007669"/>
    <property type="project" value="UniProtKB-KW"/>
</dbReference>
<dbReference type="Pfam" id="PF07475">
    <property type="entry name" value="Hpr_kinase_C"/>
    <property type="match status" value="1"/>
</dbReference>
<protein>
    <submittedName>
        <fullName evidence="2">Serine kinase</fullName>
    </submittedName>
</protein>
<name>A0ABS5E3X0_9PROT</name>
<dbReference type="Proteomes" id="UP000677812">
    <property type="component" value="Unassembled WGS sequence"/>
</dbReference>
<dbReference type="RefSeq" id="WP_211679959.1">
    <property type="nucleotide sequence ID" value="NZ_JAGRQH010000001.1"/>
</dbReference>
<evidence type="ECO:0000259" key="1">
    <source>
        <dbReference type="Pfam" id="PF07475"/>
    </source>
</evidence>
<evidence type="ECO:0000313" key="3">
    <source>
        <dbReference type="Proteomes" id="UP000677812"/>
    </source>
</evidence>
<comment type="caution">
    <text evidence="2">The sequence shown here is derived from an EMBL/GenBank/DDBJ whole genome shotgun (WGS) entry which is preliminary data.</text>
</comment>
<dbReference type="SUPFAM" id="SSF53795">
    <property type="entry name" value="PEP carboxykinase-like"/>
    <property type="match status" value="1"/>
</dbReference>
<keyword evidence="3" id="KW-1185">Reference proteome</keyword>
<reference evidence="2 3" key="1">
    <citation type="submission" date="2021-04" db="EMBL/GenBank/DDBJ databases">
        <title>The complete genome sequence of Neokomagataea sp. TBRC 2177.</title>
        <authorList>
            <person name="Charoenyingcharoen P."/>
            <person name="Yukphan P."/>
        </authorList>
    </citation>
    <scope>NUCLEOTIDE SEQUENCE [LARGE SCALE GENOMIC DNA]</scope>
    <source>
        <strain evidence="2 3">TBRC 2177</strain>
    </source>
</reference>
<keyword evidence="2" id="KW-0808">Transferase</keyword>
<dbReference type="InterPro" id="IPR027417">
    <property type="entry name" value="P-loop_NTPase"/>
</dbReference>
<organism evidence="2 3">
    <name type="scientific">Neokomagataea anthophila</name>
    <dbReference type="NCBI Taxonomy" id="2826925"/>
    <lineage>
        <taxon>Bacteria</taxon>
        <taxon>Pseudomonadati</taxon>
        <taxon>Pseudomonadota</taxon>
        <taxon>Alphaproteobacteria</taxon>
        <taxon>Acetobacterales</taxon>
        <taxon>Acetobacteraceae</taxon>
        <taxon>Neokomagataea</taxon>
    </lineage>
</organism>
<keyword evidence="2" id="KW-0418">Kinase</keyword>
<dbReference type="Gene3D" id="3.40.50.300">
    <property type="entry name" value="P-loop containing nucleotide triphosphate hydrolases"/>
    <property type="match status" value="1"/>
</dbReference>
<dbReference type="InterPro" id="IPR011104">
    <property type="entry name" value="Hpr_kin/Pase_C"/>
</dbReference>
<feature type="domain" description="HPr kinase/phosphorylase C-terminal" evidence="1">
    <location>
        <begin position="3"/>
        <end position="77"/>
    </location>
</feature>
<evidence type="ECO:0000313" key="2">
    <source>
        <dbReference type="EMBL" id="MBR0558594.1"/>
    </source>
</evidence>